<sequence>MTDYGRGPGSEPWHPEDPLYGDQGWAAQQATDGSAPYAGQPQQQYAQQPHSQGQAQYGGGQDPYQQQYHPQQQGGQPHYVAQQPQYDGQQYHNPQYGDPQQSHQAQQYGGQQQQPQPHQQQQHPQQAQQSHQQHPQPQYNDPQYNGSWDNGQQATMPYGGQPGTSYDAQQPAGYGDNQDYYATPDAYPPPQPPAQRRAEPEPAPDQGNGWEDEQQKETHPFFTGDGGGDDEDAEPGEGRRGGGGRDRRGKTKKKGRNGVACMVVAVVLVGGVGGVGYVGYQYWQQKFGPPPDFVGTGSGTVEVEIPQGAGGYEIASLLVKKGVVKSQRAFVSAQQANPKGNTIQAGVYRLSKKMSAANAVKTMLSPSSRNALVIPEGRRNVWVYEEIDKRLELKKGETAAVAKAEAKNLGLPKWANDNKDIKDPLEGFLFPASYPVAKGMKPEAVLKKMVARANAEYGKQDLKAEAEKLGLKSPLQLIAVASLVQAEGKYKHDFDKVSRVVYNRLQPDNTETVGRLEFDSTVNYIKSQSRLDLGAVDNLRKIKDPYNTYDIKGLPPGPIGNPGADALNSAINPAEGPWYYFVSVTSDKTLFAVTNEEHEENRQQYEKENKKP</sequence>
<evidence type="ECO:0000313" key="1">
    <source>
        <dbReference type="EMBL" id="WSC01172.1"/>
    </source>
</evidence>
<name>A0ACD4ZT26_9ACTN</name>
<evidence type="ECO:0000313" key="2">
    <source>
        <dbReference type="Proteomes" id="UP001348369"/>
    </source>
</evidence>
<proteinExistence type="predicted"/>
<accession>A0ACD4ZT26</accession>
<gene>
    <name evidence="1" type="primary">mltG</name>
    <name evidence="1" type="ORF">OG835_32045</name>
</gene>
<keyword evidence="2" id="KW-1185">Reference proteome</keyword>
<dbReference type="Proteomes" id="UP001348369">
    <property type="component" value="Chromosome"/>
</dbReference>
<reference evidence="1" key="1">
    <citation type="submission" date="2022-10" db="EMBL/GenBank/DDBJ databases">
        <title>The complete genomes of actinobacterial strains from the NBC collection.</title>
        <authorList>
            <person name="Joergensen T.S."/>
            <person name="Alvarez Arevalo M."/>
            <person name="Sterndorff E.B."/>
            <person name="Faurdal D."/>
            <person name="Vuksanovic O."/>
            <person name="Mourched A.-S."/>
            <person name="Charusanti P."/>
            <person name="Shaw S."/>
            <person name="Blin K."/>
            <person name="Weber T."/>
        </authorList>
    </citation>
    <scope>NUCLEOTIDE SEQUENCE</scope>
    <source>
        <strain evidence="1">NBC 01771</strain>
    </source>
</reference>
<protein>
    <submittedName>
        <fullName evidence="1">Endolytic transglycosylase MltG</fullName>
    </submittedName>
</protein>
<dbReference type="EMBL" id="CP109109">
    <property type="protein sequence ID" value="WSC01172.1"/>
    <property type="molecule type" value="Genomic_DNA"/>
</dbReference>
<organism evidence="1 2">
    <name type="scientific">Streptomyces scopuliridis</name>
    <dbReference type="NCBI Taxonomy" id="452529"/>
    <lineage>
        <taxon>Bacteria</taxon>
        <taxon>Bacillati</taxon>
        <taxon>Actinomycetota</taxon>
        <taxon>Actinomycetes</taxon>
        <taxon>Kitasatosporales</taxon>
        <taxon>Streptomycetaceae</taxon>
        <taxon>Streptomyces</taxon>
    </lineage>
</organism>